<gene>
    <name evidence="1" type="ORF">GLOTRDRAFT_92575</name>
</gene>
<dbReference type="OMA" id="MRIAISH"/>
<dbReference type="Proteomes" id="UP000030669">
    <property type="component" value="Unassembled WGS sequence"/>
</dbReference>
<dbReference type="HOGENOM" id="CLU_526800_0_0_1"/>
<dbReference type="EMBL" id="KB469299">
    <property type="protein sequence ID" value="EPQ57576.1"/>
    <property type="molecule type" value="Genomic_DNA"/>
</dbReference>
<dbReference type="GeneID" id="19309399"/>
<sequence length="517" mass="58559">MDTDSDEEPLDNQVAIWKRKKEKEFLRLQAGTLVERNSQCGPNRLTKETLAEIFQLVQGDDYSDVLIPFTHVCHHWRAVAIGKRRLWTKPSTSHPELVELIIERSRGRGLHLTLDQPDSIQPWLLNAAIKVKLAHLDQAVSLKLDIPLRRLLPLCGLSLPPVPILESLELAEPKIVKGLADADTLFRKHAPYLYHLTIRKDLICLSASVFARLQSLEISTMRIDINRLATALADVGLLERLIFCDVETTLEGSEDEITAVPLDFLEELAVQTNDLMACVNLMSCLRIRRPVRLDIEVAPTKPAQLYQVEAAMTIVERYLTGDGTVPLLSVELESDCPLSFIAWNYIGEGGYPPLNTFLGSRVRINMHPPYDITQGRALLLLRTVRALRIHKIPHLSALGDLCCLLDSMTEVEALDLTDDPTVVAYVLPLLSTTRRYQNAYRPVMLPRLMCLMLSKPSWGRRWDPPPGMSDPFDCLRDYLQERLDDAEPIHQLHIRARWLQGVDLTVLGKYVVKLHLT</sequence>
<name>S7QCH0_GLOTA</name>
<evidence type="ECO:0000313" key="1">
    <source>
        <dbReference type="EMBL" id="EPQ57576.1"/>
    </source>
</evidence>
<dbReference type="AlphaFoldDB" id="S7QCH0"/>
<evidence type="ECO:0000313" key="2">
    <source>
        <dbReference type="Proteomes" id="UP000030669"/>
    </source>
</evidence>
<reference evidence="1 2" key="1">
    <citation type="journal article" date="2012" name="Science">
        <title>The Paleozoic origin of enzymatic lignin decomposition reconstructed from 31 fungal genomes.</title>
        <authorList>
            <person name="Floudas D."/>
            <person name="Binder M."/>
            <person name="Riley R."/>
            <person name="Barry K."/>
            <person name="Blanchette R.A."/>
            <person name="Henrissat B."/>
            <person name="Martinez A.T."/>
            <person name="Otillar R."/>
            <person name="Spatafora J.W."/>
            <person name="Yadav J.S."/>
            <person name="Aerts A."/>
            <person name="Benoit I."/>
            <person name="Boyd A."/>
            <person name="Carlson A."/>
            <person name="Copeland A."/>
            <person name="Coutinho P.M."/>
            <person name="de Vries R.P."/>
            <person name="Ferreira P."/>
            <person name="Findley K."/>
            <person name="Foster B."/>
            <person name="Gaskell J."/>
            <person name="Glotzer D."/>
            <person name="Gorecki P."/>
            <person name="Heitman J."/>
            <person name="Hesse C."/>
            <person name="Hori C."/>
            <person name="Igarashi K."/>
            <person name="Jurgens J.A."/>
            <person name="Kallen N."/>
            <person name="Kersten P."/>
            <person name="Kohler A."/>
            <person name="Kuees U."/>
            <person name="Kumar T.K.A."/>
            <person name="Kuo A."/>
            <person name="LaButti K."/>
            <person name="Larrondo L.F."/>
            <person name="Lindquist E."/>
            <person name="Ling A."/>
            <person name="Lombard V."/>
            <person name="Lucas S."/>
            <person name="Lundell T."/>
            <person name="Martin R."/>
            <person name="McLaughlin D.J."/>
            <person name="Morgenstern I."/>
            <person name="Morin E."/>
            <person name="Murat C."/>
            <person name="Nagy L.G."/>
            <person name="Nolan M."/>
            <person name="Ohm R.A."/>
            <person name="Patyshakuliyeva A."/>
            <person name="Rokas A."/>
            <person name="Ruiz-Duenas F.J."/>
            <person name="Sabat G."/>
            <person name="Salamov A."/>
            <person name="Samejima M."/>
            <person name="Schmutz J."/>
            <person name="Slot J.C."/>
            <person name="St John F."/>
            <person name="Stenlid J."/>
            <person name="Sun H."/>
            <person name="Sun S."/>
            <person name="Syed K."/>
            <person name="Tsang A."/>
            <person name="Wiebenga A."/>
            <person name="Young D."/>
            <person name="Pisabarro A."/>
            <person name="Eastwood D.C."/>
            <person name="Martin F."/>
            <person name="Cullen D."/>
            <person name="Grigoriev I.V."/>
            <person name="Hibbett D.S."/>
        </authorList>
    </citation>
    <scope>NUCLEOTIDE SEQUENCE [LARGE SCALE GENOMIC DNA]</scope>
    <source>
        <strain evidence="1 2">ATCC 11539</strain>
    </source>
</reference>
<organism evidence="1 2">
    <name type="scientific">Gloeophyllum trabeum (strain ATCC 11539 / FP-39264 / Madison 617)</name>
    <name type="common">Brown rot fungus</name>
    <dbReference type="NCBI Taxonomy" id="670483"/>
    <lineage>
        <taxon>Eukaryota</taxon>
        <taxon>Fungi</taxon>
        <taxon>Dikarya</taxon>
        <taxon>Basidiomycota</taxon>
        <taxon>Agaricomycotina</taxon>
        <taxon>Agaricomycetes</taxon>
        <taxon>Gloeophyllales</taxon>
        <taxon>Gloeophyllaceae</taxon>
        <taxon>Gloeophyllum</taxon>
    </lineage>
</organism>
<keyword evidence="2" id="KW-1185">Reference proteome</keyword>
<dbReference type="RefSeq" id="XP_007864647.1">
    <property type="nucleotide sequence ID" value="XM_007866456.1"/>
</dbReference>
<proteinExistence type="predicted"/>
<dbReference type="KEGG" id="gtr:GLOTRDRAFT_92575"/>
<dbReference type="OrthoDB" id="2692326at2759"/>
<protein>
    <recommendedName>
        <fullName evidence="3">F-box domain-containing protein</fullName>
    </recommendedName>
</protein>
<evidence type="ECO:0008006" key="3">
    <source>
        <dbReference type="Google" id="ProtNLM"/>
    </source>
</evidence>
<accession>S7QCH0</accession>